<keyword evidence="2" id="KW-1185">Reference proteome</keyword>
<organism evidence="1 2">
    <name type="scientific">Penicillium capsulatum</name>
    <dbReference type="NCBI Taxonomy" id="69766"/>
    <lineage>
        <taxon>Eukaryota</taxon>
        <taxon>Fungi</taxon>
        <taxon>Dikarya</taxon>
        <taxon>Ascomycota</taxon>
        <taxon>Pezizomycotina</taxon>
        <taxon>Eurotiomycetes</taxon>
        <taxon>Eurotiomycetidae</taxon>
        <taxon>Eurotiales</taxon>
        <taxon>Aspergillaceae</taxon>
        <taxon>Penicillium</taxon>
    </lineage>
</organism>
<gene>
    <name evidence="1" type="ORF">N7492_001771</name>
</gene>
<comment type="caution">
    <text evidence="1">The sequence shown here is derived from an EMBL/GenBank/DDBJ whole genome shotgun (WGS) entry which is preliminary data.</text>
</comment>
<dbReference type="Proteomes" id="UP001146351">
    <property type="component" value="Unassembled WGS sequence"/>
</dbReference>
<reference evidence="1" key="2">
    <citation type="journal article" date="2023" name="IMA Fungus">
        <title>Comparative genomic study of the Penicillium genus elucidates a diverse pangenome and 15 lateral gene transfer events.</title>
        <authorList>
            <person name="Petersen C."/>
            <person name="Sorensen T."/>
            <person name="Nielsen M.R."/>
            <person name="Sondergaard T.E."/>
            <person name="Sorensen J.L."/>
            <person name="Fitzpatrick D.A."/>
            <person name="Frisvad J.C."/>
            <person name="Nielsen K.L."/>
        </authorList>
    </citation>
    <scope>NUCLEOTIDE SEQUENCE</scope>
    <source>
        <strain evidence="1">IBT 21917</strain>
    </source>
</reference>
<name>A0A9W9IWB5_9EURO</name>
<accession>A0A9W9IWB5</accession>
<dbReference type="EMBL" id="JAPQKO010000001">
    <property type="protein sequence ID" value="KAJ5184155.1"/>
    <property type="molecule type" value="Genomic_DNA"/>
</dbReference>
<protein>
    <submittedName>
        <fullName evidence="1">Uncharacterized protein</fullName>
    </submittedName>
</protein>
<dbReference type="AlphaFoldDB" id="A0A9W9IWB5"/>
<dbReference type="OrthoDB" id="4472639at2759"/>
<evidence type="ECO:0000313" key="2">
    <source>
        <dbReference type="Proteomes" id="UP001146351"/>
    </source>
</evidence>
<sequence>MASQSTSLRDYNKTLRKLSNSLQNALDTFGPASRQYLAVLEILKNCLRDIEDSKRATGHAPVVDDDMLSTAMGYLEIRE</sequence>
<proteinExistence type="predicted"/>
<reference evidence="1" key="1">
    <citation type="submission" date="2022-11" db="EMBL/GenBank/DDBJ databases">
        <authorList>
            <person name="Petersen C."/>
        </authorList>
    </citation>
    <scope>NUCLEOTIDE SEQUENCE</scope>
    <source>
        <strain evidence="1">IBT 21917</strain>
    </source>
</reference>
<evidence type="ECO:0000313" key="1">
    <source>
        <dbReference type="EMBL" id="KAJ5184155.1"/>
    </source>
</evidence>